<dbReference type="PANTHER" id="PTHR34960:SF1">
    <property type="entry name" value="EMB|CAB68146.1-RELATED"/>
    <property type="match status" value="1"/>
</dbReference>
<organism evidence="3 4">
    <name type="scientific">Nepenthes gracilis</name>
    <name type="common">Slender pitcher plant</name>
    <dbReference type="NCBI Taxonomy" id="150966"/>
    <lineage>
        <taxon>Eukaryota</taxon>
        <taxon>Viridiplantae</taxon>
        <taxon>Streptophyta</taxon>
        <taxon>Embryophyta</taxon>
        <taxon>Tracheophyta</taxon>
        <taxon>Spermatophyta</taxon>
        <taxon>Magnoliopsida</taxon>
        <taxon>eudicotyledons</taxon>
        <taxon>Gunneridae</taxon>
        <taxon>Pentapetalae</taxon>
        <taxon>Caryophyllales</taxon>
        <taxon>Nepenthaceae</taxon>
        <taxon>Nepenthes</taxon>
    </lineage>
</organism>
<keyword evidence="1" id="KW-1133">Transmembrane helix</keyword>
<feature type="domain" description="DUF7780" evidence="2">
    <location>
        <begin position="137"/>
        <end position="440"/>
    </location>
</feature>
<evidence type="ECO:0000259" key="2">
    <source>
        <dbReference type="Pfam" id="PF25002"/>
    </source>
</evidence>
<gene>
    <name evidence="3" type="ORF">Nepgr_010003</name>
</gene>
<dbReference type="InterPro" id="IPR056682">
    <property type="entry name" value="DUF7780"/>
</dbReference>
<keyword evidence="4" id="KW-1185">Reference proteome</keyword>
<name>A0AAD3SBI0_NEPGR</name>
<evidence type="ECO:0000256" key="1">
    <source>
        <dbReference type="SAM" id="Phobius"/>
    </source>
</evidence>
<proteinExistence type="predicted"/>
<dbReference type="PANTHER" id="PTHR34960">
    <property type="entry name" value="EMB|CAB68146.1-RELATED"/>
    <property type="match status" value="1"/>
</dbReference>
<keyword evidence="1" id="KW-0472">Membrane</keyword>
<dbReference type="AlphaFoldDB" id="A0AAD3SBI0"/>
<accession>A0AAD3SBI0</accession>
<sequence>MVSPAKSKSSSQLGWGMGFLLIFFPEDDSGKKKTLYSLSSSSSTAAAAKSSRFTASSPLLAKIYYTLSICALLVFTTLLLFTFEPTYPHHHHTSRRHLLIKPRINPPNPQFSLSEIPTIFNRNSLKGGASATASATTALQGMGTLYRRGTKAMRDLIVGHVPEDVEVREFRSFLRILHYVGLPSRTDLVLIFPSPSSSLLSRVVEEENESFLKLVNLYAESNGTILDSAGHNELIRYLRIGTEKEEKIKKETATLWGKGTRNNYSDSGQSDHLSYGSIVGFEASELDPENSLAGFLDNVPLCLRRWACYPMLLGRIKRNFKHMMLVDVKDLLILKDPFAKVRNRSPESLLLWTYQENESGKRGRRNSAKTHQKPVSPAIIAGGGRGVRRFSTAMLTEIVRATIEHKGKGRNSVTELGLVNQLVHSFYALKDVNLISPAESLQHAGSLAESGHPLSSSNYSYHTAVQRGHKSFDIDFAVMTELCSSGFYSSIYRDCLAIQ</sequence>
<dbReference type="EMBL" id="BSYO01000008">
    <property type="protein sequence ID" value="GMH08163.1"/>
    <property type="molecule type" value="Genomic_DNA"/>
</dbReference>
<evidence type="ECO:0000313" key="4">
    <source>
        <dbReference type="Proteomes" id="UP001279734"/>
    </source>
</evidence>
<protein>
    <recommendedName>
        <fullName evidence="2">DUF7780 domain-containing protein</fullName>
    </recommendedName>
</protein>
<reference evidence="3" key="1">
    <citation type="submission" date="2023-05" db="EMBL/GenBank/DDBJ databases">
        <title>Nepenthes gracilis genome sequencing.</title>
        <authorList>
            <person name="Fukushima K."/>
        </authorList>
    </citation>
    <scope>NUCLEOTIDE SEQUENCE</scope>
    <source>
        <strain evidence="3">SING2019-196</strain>
    </source>
</reference>
<dbReference type="Pfam" id="PF25002">
    <property type="entry name" value="DUF7780"/>
    <property type="match status" value="1"/>
</dbReference>
<evidence type="ECO:0000313" key="3">
    <source>
        <dbReference type="EMBL" id="GMH08163.1"/>
    </source>
</evidence>
<keyword evidence="1" id="KW-0812">Transmembrane</keyword>
<dbReference type="Proteomes" id="UP001279734">
    <property type="component" value="Unassembled WGS sequence"/>
</dbReference>
<feature type="transmembrane region" description="Helical" evidence="1">
    <location>
        <begin position="59"/>
        <end position="83"/>
    </location>
</feature>
<comment type="caution">
    <text evidence="3">The sequence shown here is derived from an EMBL/GenBank/DDBJ whole genome shotgun (WGS) entry which is preliminary data.</text>
</comment>